<dbReference type="AlphaFoldDB" id="A0A975H595"/>
<feature type="transmembrane region" description="Helical" evidence="1">
    <location>
        <begin position="39"/>
        <end position="57"/>
    </location>
</feature>
<name>A0A975H595_9FLAO</name>
<proteinExistence type="predicted"/>
<dbReference type="Proteomes" id="UP000663920">
    <property type="component" value="Chromosome"/>
</dbReference>
<evidence type="ECO:0000313" key="2">
    <source>
        <dbReference type="EMBL" id="QTE21181.1"/>
    </source>
</evidence>
<dbReference type="EMBL" id="CP071869">
    <property type="protein sequence ID" value="QTE21181.1"/>
    <property type="molecule type" value="Genomic_DNA"/>
</dbReference>
<organism evidence="2 4">
    <name type="scientific">Polaribacter cellanae</name>
    <dbReference type="NCBI Taxonomy" id="2818493"/>
    <lineage>
        <taxon>Bacteria</taxon>
        <taxon>Pseudomonadati</taxon>
        <taxon>Bacteroidota</taxon>
        <taxon>Flavobacteriia</taxon>
        <taxon>Flavobacteriales</taxon>
        <taxon>Flavobacteriaceae</taxon>
    </lineage>
</organism>
<dbReference type="KEGG" id="pcea:J3359_10080"/>
<evidence type="ECO:0000313" key="4">
    <source>
        <dbReference type="Proteomes" id="UP000663920"/>
    </source>
</evidence>
<keyword evidence="4" id="KW-1185">Reference proteome</keyword>
<keyword evidence="1" id="KW-0812">Transmembrane</keyword>
<dbReference type="KEGG" id="pcea:J3359_10030"/>
<accession>A0A975H595</accession>
<keyword evidence="1" id="KW-1133">Transmembrane helix</keyword>
<evidence type="ECO:0000256" key="1">
    <source>
        <dbReference type="SAM" id="Phobius"/>
    </source>
</evidence>
<feature type="transmembrane region" description="Helical" evidence="1">
    <location>
        <begin position="77"/>
        <end position="94"/>
    </location>
</feature>
<gene>
    <name evidence="2" type="ORF">J3359_10030</name>
    <name evidence="3" type="ORF">J3359_10080</name>
</gene>
<sequence length="161" mass="18696">MQNSKLDLQNGSKIQLDKGFEKELGLIHIKIEQLKKKKISTYIYFIICMGIGLPIMISQRDLLVGFDFTYSKYLKFAQSFLIVILGFGFCNIAVSKLKKYIKERKAVKEEKEKIDTILNRYKIKYSYNIEFGKKYHGIQDVTVELKSNSDLLKGSKITHQV</sequence>
<reference evidence="2 4" key="1">
    <citation type="submission" date="2021-03" db="EMBL/GenBank/DDBJ databases">
        <title>Complete genome of Polaribacter_sp.SM13.</title>
        <authorList>
            <person name="Jeong S.W."/>
            <person name="Bae J.W."/>
        </authorList>
    </citation>
    <scope>NUCLEOTIDE SEQUENCE [LARGE SCALE GENOMIC DNA]</scope>
    <source>
        <strain evidence="2 4">SM13</strain>
    </source>
</reference>
<dbReference type="EMBL" id="CP071869">
    <property type="protein sequence ID" value="QTE21191.1"/>
    <property type="molecule type" value="Genomic_DNA"/>
</dbReference>
<keyword evidence="1" id="KW-0472">Membrane</keyword>
<dbReference type="RefSeq" id="WP_208076763.1">
    <property type="nucleotide sequence ID" value="NZ_CP071869.1"/>
</dbReference>
<protein>
    <submittedName>
        <fullName evidence="2">Uncharacterized protein</fullName>
    </submittedName>
</protein>
<evidence type="ECO:0000313" key="3">
    <source>
        <dbReference type="EMBL" id="QTE21191.1"/>
    </source>
</evidence>